<name>A0A833HPL4_9FIRM</name>
<dbReference type="EMBL" id="WBZB01000025">
    <property type="protein sequence ID" value="KAB3529881.1"/>
    <property type="molecule type" value="Genomic_DNA"/>
</dbReference>
<reference evidence="1 2" key="1">
    <citation type="submission" date="2019-10" db="EMBL/GenBank/DDBJ databases">
        <title>Alkaliphilus serpentinus sp. nov. and Alkaliphilus pronyensis sp. nov., two novel anaerobic alkaliphilic species isolated from the serpentinized-hosted hydrothermal field of the Prony Bay (New Caledonia).</title>
        <authorList>
            <person name="Postec A."/>
        </authorList>
    </citation>
    <scope>NUCLEOTIDE SEQUENCE [LARGE SCALE GENOMIC DNA]</scope>
    <source>
        <strain evidence="1 2">LacT</strain>
    </source>
</reference>
<evidence type="ECO:0000313" key="2">
    <source>
        <dbReference type="Proteomes" id="UP000465601"/>
    </source>
</evidence>
<proteinExistence type="predicted"/>
<gene>
    <name evidence="1" type="ORF">F8153_08445</name>
</gene>
<sequence>MFEIWFQNSGYEFADGRVEFEFYDERCHSATDVIMEIYIPVVKI</sequence>
<dbReference type="Gene3D" id="3.20.80.10">
    <property type="entry name" value="Regulatory factor, effector binding domain"/>
    <property type="match status" value="1"/>
</dbReference>
<evidence type="ECO:0000313" key="1">
    <source>
        <dbReference type="EMBL" id="KAB3529881.1"/>
    </source>
</evidence>
<dbReference type="RefSeq" id="WP_151865980.1">
    <property type="nucleotide sequence ID" value="NZ_WBZB01000025.1"/>
</dbReference>
<dbReference type="InterPro" id="IPR011256">
    <property type="entry name" value="Reg_factor_effector_dom_sf"/>
</dbReference>
<keyword evidence="2" id="KW-1185">Reference proteome</keyword>
<dbReference type="AlphaFoldDB" id="A0A833HPL4"/>
<dbReference type="OrthoDB" id="45544at2"/>
<accession>A0A833HPL4</accession>
<comment type="caution">
    <text evidence="1">The sequence shown here is derived from an EMBL/GenBank/DDBJ whole genome shotgun (WGS) entry which is preliminary data.</text>
</comment>
<protein>
    <recommendedName>
        <fullName evidence="3">GyrI-like small molecule binding domain-containing protein</fullName>
    </recommendedName>
</protein>
<dbReference type="Proteomes" id="UP000465601">
    <property type="component" value="Unassembled WGS sequence"/>
</dbReference>
<dbReference type="SUPFAM" id="SSF55136">
    <property type="entry name" value="Probable bacterial effector-binding domain"/>
    <property type="match status" value="1"/>
</dbReference>
<evidence type="ECO:0008006" key="3">
    <source>
        <dbReference type="Google" id="ProtNLM"/>
    </source>
</evidence>
<organism evidence="1 2">
    <name type="scientific">Alkaliphilus serpentinus</name>
    <dbReference type="NCBI Taxonomy" id="1482731"/>
    <lineage>
        <taxon>Bacteria</taxon>
        <taxon>Bacillati</taxon>
        <taxon>Bacillota</taxon>
        <taxon>Clostridia</taxon>
        <taxon>Peptostreptococcales</taxon>
        <taxon>Natronincolaceae</taxon>
        <taxon>Alkaliphilus</taxon>
    </lineage>
</organism>